<dbReference type="GO" id="GO:0003729">
    <property type="term" value="F:mRNA binding"/>
    <property type="evidence" value="ECO:0000318"/>
    <property type="project" value="GO_Central"/>
</dbReference>
<dbReference type="STRING" id="684364.F4NSE7"/>
<name>F4NSE7_BATDJ</name>
<dbReference type="HOGENOM" id="CLU_316858_0_0_1"/>
<evidence type="ECO:0000313" key="2">
    <source>
        <dbReference type="EMBL" id="EGF84246.1"/>
    </source>
</evidence>
<evidence type="ECO:0000313" key="3">
    <source>
        <dbReference type="Proteomes" id="UP000007241"/>
    </source>
</evidence>
<dbReference type="InParanoid" id="F4NSE7"/>
<dbReference type="AlphaFoldDB" id="F4NSE7"/>
<dbReference type="InterPro" id="IPR011990">
    <property type="entry name" value="TPR-like_helical_dom_sf"/>
</dbReference>
<reference evidence="2 3" key="1">
    <citation type="submission" date="2009-12" db="EMBL/GenBank/DDBJ databases">
        <title>The draft genome of Batrachochytrium dendrobatidis.</title>
        <authorList>
            <consortium name="US DOE Joint Genome Institute (JGI-PGF)"/>
            <person name="Kuo A."/>
            <person name="Salamov A."/>
            <person name="Schmutz J."/>
            <person name="Lucas S."/>
            <person name="Pitluck S."/>
            <person name="Rosenblum E."/>
            <person name="Stajich J."/>
            <person name="Eisen M."/>
            <person name="Grigoriev I.V."/>
        </authorList>
    </citation>
    <scope>NUCLEOTIDE SEQUENCE [LARGE SCALE GENOMIC DNA]</scope>
    <source>
        <strain evidence="3">JAM81 / FGSC 10211</strain>
    </source>
</reference>
<dbReference type="EMBL" id="GL882879">
    <property type="protein sequence ID" value="EGF84246.1"/>
    <property type="molecule type" value="Genomic_DNA"/>
</dbReference>
<dbReference type="RefSeq" id="XP_006675775.1">
    <property type="nucleotide sequence ID" value="XM_006675712.1"/>
</dbReference>
<dbReference type="PANTHER" id="PTHR47447">
    <property type="entry name" value="OS03G0856100 PROTEIN"/>
    <property type="match status" value="1"/>
</dbReference>
<dbReference type="Gene3D" id="1.25.40.10">
    <property type="entry name" value="Tetratricopeptide repeat domain"/>
    <property type="match status" value="1"/>
</dbReference>
<dbReference type="OrthoDB" id="2103964at2759"/>
<keyword evidence="1" id="KW-0677">Repeat</keyword>
<dbReference type="Proteomes" id="UP000007241">
    <property type="component" value="Unassembled WGS sequence"/>
</dbReference>
<accession>F4NSE7</accession>
<organism evidence="2 3">
    <name type="scientific">Batrachochytrium dendrobatidis (strain JAM81 / FGSC 10211)</name>
    <name type="common">Frog chytrid fungus</name>
    <dbReference type="NCBI Taxonomy" id="684364"/>
    <lineage>
        <taxon>Eukaryota</taxon>
        <taxon>Fungi</taxon>
        <taxon>Fungi incertae sedis</taxon>
        <taxon>Chytridiomycota</taxon>
        <taxon>Chytridiomycota incertae sedis</taxon>
        <taxon>Chytridiomycetes</taxon>
        <taxon>Rhizophydiales</taxon>
        <taxon>Rhizophydiales incertae sedis</taxon>
        <taxon>Batrachochytrium</taxon>
    </lineage>
</organism>
<gene>
    <name evidence="2" type="ORF">BATDEDRAFT_34175</name>
</gene>
<protein>
    <recommendedName>
        <fullName evidence="4">Pentacotripeptide-repeat region of PRORP domain-containing protein</fullName>
    </recommendedName>
</protein>
<evidence type="ECO:0000256" key="1">
    <source>
        <dbReference type="ARBA" id="ARBA00022737"/>
    </source>
</evidence>
<sequence>MPYCPTTSTLPRQTAHFRRKLVFQNFTGFCYTHNYKSTSFCILRYSDAYMPFIRQKSTCANHTVPFDRLKSLAKSRTNSIIPSSSLVQTSPQSIPKTLLINPNTERLIINYIDRNQLIQAMDILWSHRSVGNMISLDTLDLICSAVLNHGCHHTISSYLRWATLYANSSNQQSMMPMLCRIVQESKSASHASIVLDFIYRNKISTSPQSLILFSIIFTENNQHSDAKNIIDELIRSSQFGKASSDVYEALIYHALLTQDFKVAFSILVWAIEFNICLGEKSISQFAHKLSKAGKMKSITILLQLCKDYRLGGVSGIAHIYSAAIRCHIYTQPRNLDGLMQILKCVTPDMLTKSSCLVATLVATAHHVERLDPHVYIPILSTSLLRSHFNRMDASIFYEIVDTLSTPPLSRQILPKLWLNEMITAGHRPPVDLLVQILTNAIDHRAFKSTEKMFNETYRQGYRVSKSLFTMIIQMQAEACNPQTTHWYIDRMLREGYSLTLPILHSLIRMFIQLNDLDEALSLLKRAPEIDQALHQAIKEHANEATVDCSLTELMCRKPNVVGLSKSFESRVQSKSNVNSMHDILTEVVEWYVRLDQLDEARRYIDLILKLDHRVQTIAFSIYIKGFGIANRRSELVSFIAHLPYMYTRPDERLFAALALALSRCQDFTIHDIERVISIMVTYYGITPTQDYMWTALMRCYQCASSFICIRHVWLAYMDNMYSSGRLINLTPSDCHQLNCMLTLLVTTWGTSDCNTIAAIGMHSDWIGDQFSQCIRNYNVILDVQSWTKLSTVSAIYQVPRLFLFVLDCAVNSDHDPNEFQLSTDIESADQSKQEPQEHQSKRDGTVLKWYTANTKQSRTTKSLKFKAIHVTPEILSSVYMTLVQGDDQFGITILGHLVNQILEYRTSVKMRELGERIRMH</sequence>
<evidence type="ECO:0008006" key="4">
    <source>
        <dbReference type="Google" id="ProtNLM"/>
    </source>
</evidence>
<keyword evidence="3" id="KW-1185">Reference proteome</keyword>
<dbReference type="GeneID" id="18240347"/>
<proteinExistence type="predicted"/>
<dbReference type="PANTHER" id="PTHR47447:SF17">
    <property type="entry name" value="OS12G0638900 PROTEIN"/>
    <property type="match status" value="1"/>
</dbReference>